<keyword evidence="4" id="KW-0539">Nucleus</keyword>
<feature type="compositionally biased region" description="Acidic residues" evidence="6">
    <location>
        <begin position="333"/>
        <end position="380"/>
    </location>
</feature>
<dbReference type="InParanoid" id="F6W170"/>
<evidence type="ECO:0000256" key="1">
    <source>
        <dbReference type="ARBA" id="ARBA00004123"/>
    </source>
</evidence>
<dbReference type="CDD" id="cd12416">
    <property type="entry name" value="RRM4_RBM28_like"/>
    <property type="match status" value="1"/>
</dbReference>
<sequence>MNDTLSHKTVFVKGIPASCSNDQLKETFSVHGPIKEAFVVKTKSEHESKKCIGFVTYQTNDDAKSAVNASPSTLEVDGHKLNVIFAKKKKFSKGNKNKRKAAVSNEEAGFDIVPLECDNSDKTVEKVEEVATSNKFIVAIEGLKSINDISSLWKKKSLGEINSADVKKENETVLVSFPNKQKALKATARINNTYFNDVVIHAALQVDTDSKEFRKSSKKSRLIIRNLSFFCTEDELKSEFKRFGKITEVKIPVKPDGKKRGFAFVQFSHVLEAGKAIKEVNMSEIKGRKVAVDWALPREKYQEITKSDTKDFVDEEVPKQEETTDLSEKASIEDDSQKEEEEEEKEQEEESEMEEDESEVEDEEEDEGSSEDESMDEEKQEEGAVKDKEADKKCKLKNAKPQKRTESSDVHEGKTVFIRNLSYESEEAELKIVMEKFGDINYCKIVINKATGLPKGSAFVQFATKEEAEKCIEAPQESKNQYQISLDGRDLFVTLATTRAESTKLVKVKKEEGREKEDKRNLYLANEGLIRPGTQAAEGLSEIELNKRQRIENAKRLKLKNSNIFVSTTRLCVHNLPRAVDDAKLKELVNKVFENENRKPKIIECRVMRDREKKTSNGVGRSLGFAFVALTKHEDSLKALRSLNNNPEIFGALKRPIVEFSLENRLAIEAQMQKRKRQLTRNELKGAVENTAPKKKRKWDVPKPKVEKSKVTPSPILSKVDRKPFQGSTGTTLSGKKLKMPKHSGLKIRKRNKGNVLAQIKESKKLNRPPSVRNAQANKKQARAARPEPQQPKEKRQRRSGKSKDVQMENDFNKLVAKYTSKFSSKLKGKWHES</sequence>
<feature type="domain" description="RRM" evidence="7">
    <location>
        <begin position="220"/>
        <end position="297"/>
    </location>
</feature>
<feature type="domain" description="RRM" evidence="7">
    <location>
        <begin position="569"/>
        <end position="663"/>
    </location>
</feature>
<evidence type="ECO:0000256" key="6">
    <source>
        <dbReference type="SAM" id="MobiDB-lite"/>
    </source>
</evidence>
<evidence type="ECO:0000313" key="9">
    <source>
        <dbReference type="Proteomes" id="UP000008144"/>
    </source>
</evidence>
<evidence type="ECO:0000256" key="4">
    <source>
        <dbReference type="ARBA" id="ARBA00023242"/>
    </source>
</evidence>
<dbReference type="Pfam" id="PF00076">
    <property type="entry name" value="RRM_1"/>
    <property type="match status" value="4"/>
</dbReference>
<feature type="compositionally biased region" description="Basic and acidic residues" evidence="6">
    <location>
        <begin position="699"/>
        <end position="710"/>
    </location>
</feature>
<dbReference type="GeneTree" id="ENSGT00550000074976"/>
<evidence type="ECO:0000256" key="3">
    <source>
        <dbReference type="ARBA" id="ARBA00022884"/>
    </source>
</evidence>
<comment type="subcellular location">
    <subcellularLocation>
        <location evidence="1">Nucleus</location>
    </subcellularLocation>
</comment>
<dbReference type="STRING" id="7719.ENSCINP00000018772"/>
<dbReference type="PANTHER" id="PTHR48039">
    <property type="entry name" value="RNA-BINDING MOTIF PROTEIN 14B"/>
    <property type="match status" value="1"/>
</dbReference>
<dbReference type="InterPro" id="IPR012677">
    <property type="entry name" value="Nucleotide-bd_a/b_plait_sf"/>
</dbReference>
<keyword evidence="3 5" id="KW-0694">RNA-binding</keyword>
<evidence type="ECO:0000256" key="2">
    <source>
        <dbReference type="ARBA" id="ARBA00022737"/>
    </source>
</evidence>
<feature type="compositionally biased region" description="Basic residues" evidence="6">
    <location>
        <begin position="736"/>
        <end position="753"/>
    </location>
</feature>
<dbReference type="SUPFAM" id="SSF54928">
    <property type="entry name" value="RNA-binding domain, RBD"/>
    <property type="match status" value="3"/>
</dbReference>
<evidence type="ECO:0000256" key="5">
    <source>
        <dbReference type="PROSITE-ProRule" id="PRU00176"/>
    </source>
</evidence>
<dbReference type="OMA" id="FTHRHAL"/>
<dbReference type="FunFam" id="3.30.70.330:FF:000182">
    <property type="entry name" value="RNA-binding motif protein 28"/>
    <property type="match status" value="1"/>
</dbReference>
<evidence type="ECO:0000259" key="7">
    <source>
        <dbReference type="PROSITE" id="PS50102"/>
    </source>
</evidence>
<dbReference type="PANTHER" id="PTHR48039:SF5">
    <property type="entry name" value="RNA-BINDING PROTEIN 28"/>
    <property type="match status" value="1"/>
</dbReference>
<name>F6W170_CIOIN</name>
<dbReference type="Proteomes" id="UP000008144">
    <property type="component" value="Chromosome 5"/>
</dbReference>
<dbReference type="HOGENOM" id="CLU_011608_2_0_1"/>
<gene>
    <name evidence="8" type="primary">LOC100183682</name>
</gene>
<accession>F6W170</accession>
<dbReference type="Gene3D" id="3.30.70.330">
    <property type="match status" value="4"/>
</dbReference>
<dbReference type="CDD" id="cd12414">
    <property type="entry name" value="RRM2_RBM28_like"/>
    <property type="match status" value="1"/>
</dbReference>
<reference evidence="8" key="4">
    <citation type="submission" date="2025-09" db="UniProtKB">
        <authorList>
            <consortium name="Ensembl"/>
        </authorList>
    </citation>
    <scope>IDENTIFICATION</scope>
</reference>
<dbReference type="InterPro" id="IPR000504">
    <property type="entry name" value="RRM_dom"/>
</dbReference>
<feature type="domain" description="RRM" evidence="7">
    <location>
        <begin position="414"/>
        <end position="498"/>
    </location>
</feature>
<keyword evidence="9" id="KW-1185">Reference proteome</keyword>
<dbReference type="InterPro" id="IPR035979">
    <property type="entry name" value="RBD_domain_sf"/>
</dbReference>
<dbReference type="Ensembl" id="ENSCINT00000018772.3">
    <property type="protein sequence ID" value="ENSCINP00000018772.3"/>
    <property type="gene ID" value="ENSCING00000009238.3"/>
</dbReference>
<reference evidence="8" key="3">
    <citation type="submission" date="2025-08" db="UniProtKB">
        <authorList>
            <consortium name="Ensembl"/>
        </authorList>
    </citation>
    <scope>IDENTIFICATION</scope>
</reference>
<proteinExistence type="predicted"/>
<dbReference type="FunFam" id="3.30.70.330:FF:001379">
    <property type="entry name" value="RNA recognition motif-containing protein"/>
    <property type="match status" value="1"/>
</dbReference>
<evidence type="ECO:0000313" key="8">
    <source>
        <dbReference type="Ensembl" id="ENSCINP00000018772.3"/>
    </source>
</evidence>
<dbReference type="EMBL" id="EAAA01002234">
    <property type="status" value="NOT_ANNOTATED_CDS"/>
    <property type="molecule type" value="Genomic_DNA"/>
</dbReference>
<feature type="compositionally biased region" description="Basic and acidic residues" evidence="6">
    <location>
        <begin position="381"/>
        <end position="393"/>
    </location>
</feature>
<dbReference type="AlphaFoldDB" id="F6W170"/>
<dbReference type="GO" id="GO:0003723">
    <property type="term" value="F:RNA binding"/>
    <property type="evidence" value="ECO:0000318"/>
    <property type="project" value="GO_Central"/>
</dbReference>
<dbReference type="PROSITE" id="PS50102">
    <property type="entry name" value="RRM"/>
    <property type="match status" value="4"/>
</dbReference>
<keyword evidence="2" id="KW-0677">Repeat</keyword>
<dbReference type="GO" id="GO:0048026">
    <property type="term" value="P:positive regulation of mRNA splicing, via spliceosome"/>
    <property type="evidence" value="ECO:0000318"/>
    <property type="project" value="GO_Central"/>
</dbReference>
<feature type="region of interest" description="Disordered" evidence="6">
    <location>
        <begin position="675"/>
        <end position="812"/>
    </location>
</feature>
<feature type="region of interest" description="Disordered" evidence="6">
    <location>
        <begin position="307"/>
        <end position="410"/>
    </location>
</feature>
<dbReference type="InterPro" id="IPR051945">
    <property type="entry name" value="RRM_MRD1_RNA_proc_ribogen"/>
</dbReference>
<organism evidence="8 9">
    <name type="scientific">Ciona intestinalis</name>
    <name type="common">Transparent sea squirt</name>
    <name type="synonym">Ascidia intestinalis</name>
    <dbReference type="NCBI Taxonomy" id="7719"/>
    <lineage>
        <taxon>Eukaryota</taxon>
        <taxon>Metazoa</taxon>
        <taxon>Chordata</taxon>
        <taxon>Tunicata</taxon>
        <taxon>Ascidiacea</taxon>
        <taxon>Phlebobranchia</taxon>
        <taxon>Cionidae</taxon>
        <taxon>Ciona</taxon>
    </lineage>
</organism>
<dbReference type="GO" id="GO:0005681">
    <property type="term" value="C:spliceosomal complex"/>
    <property type="evidence" value="ECO:0000318"/>
    <property type="project" value="GO_Central"/>
</dbReference>
<feature type="compositionally biased region" description="Basic and acidic residues" evidence="6">
    <location>
        <begin position="307"/>
        <end position="332"/>
    </location>
</feature>
<reference evidence="9" key="1">
    <citation type="journal article" date="2002" name="Science">
        <title>The draft genome of Ciona intestinalis: insights into chordate and vertebrate origins.</title>
        <authorList>
            <person name="Dehal P."/>
            <person name="Satou Y."/>
            <person name="Campbell R.K."/>
            <person name="Chapman J."/>
            <person name="Degnan B."/>
            <person name="De Tomaso A."/>
            <person name="Davidson B."/>
            <person name="Di Gregorio A."/>
            <person name="Gelpke M."/>
            <person name="Goodstein D.M."/>
            <person name="Harafuji N."/>
            <person name="Hastings K.E."/>
            <person name="Ho I."/>
            <person name="Hotta K."/>
            <person name="Huang W."/>
            <person name="Kawashima T."/>
            <person name="Lemaire P."/>
            <person name="Martinez D."/>
            <person name="Meinertzhagen I.A."/>
            <person name="Necula S."/>
            <person name="Nonaka M."/>
            <person name="Putnam N."/>
            <person name="Rash S."/>
            <person name="Saiga H."/>
            <person name="Satake M."/>
            <person name="Terry A."/>
            <person name="Yamada L."/>
            <person name="Wang H.G."/>
            <person name="Awazu S."/>
            <person name="Azumi K."/>
            <person name="Boore J."/>
            <person name="Branno M."/>
            <person name="Chin-Bow S."/>
            <person name="DeSantis R."/>
            <person name="Doyle S."/>
            <person name="Francino P."/>
            <person name="Keys D.N."/>
            <person name="Haga S."/>
            <person name="Hayashi H."/>
            <person name="Hino K."/>
            <person name="Imai K.S."/>
            <person name="Inaba K."/>
            <person name="Kano S."/>
            <person name="Kobayashi K."/>
            <person name="Kobayashi M."/>
            <person name="Lee B.I."/>
            <person name="Makabe K.W."/>
            <person name="Manohar C."/>
            <person name="Matassi G."/>
            <person name="Medina M."/>
            <person name="Mochizuki Y."/>
            <person name="Mount S."/>
            <person name="Morishita T."/>
            <person name="Miura S."/>
            <person name="Nakayama A."/>
            <person name="Nishizaka S."/>
            <person name="Nomoto H."/>
            <person name="Ohta F."/>
            <person name="Oishi K."/>
            <person name="Rigoutsos I."/>
            <person name="Sano M."/>
            <person name="Sasaki A."/>
            <person name="Sasakura Y."/>
            <person name="Shoguchi E."/>
            <person name="Shin-i T."/>
            <person name="Spagnuolo A."/>
            <person name="Stainier D."/>
            <person name="Suzuki M.M."/>
            <person name="Tassy O."/>
            <person name="Takatori N."/>
            <person name="Tokuoka M."/>
            <person name="Yagi K."/>
            <person name="Yoshizaki F."/>
            <person name="Wada S."/>
            <person name="Zhang C."/>
            <person name="Hyatt P.D."/>
            <person name="Larimer F."/>
            <person name="Detter C."/>
            <person name="Doggett N."/>
            <person name="Glavina T."/>
            <person name="Hawkins T."/>
            <person name="Richardson P."/>
            <person name="Lucas S."/>
            <person name="Kohara Y."/>
            <person name="Levine M."/>
            <person name="Satoh N."/>
            <person name="Rokhsar D.S."/>
        </authorList>
    </citation>
    <scope>NUCLEOTIDE SEQUENCE [LARGE SCALE GENOMIC DNA]</scope>
</reference>
<dbReference type="CDD" id="cd12415">
    <property type="entry name" value="RRM3_RBM28_like"/>
    <property type="match status" value="1"/>
</dbReference>
<protein>
    <submittedName>
        <fullName evidence="8">RNA-binding protein 28</fullName>
    </submittedName>
</protein>
<feature type="domain" description="RRM" evidence="7">
    <location>
        <begin position="8"/>
        <end position="88"/>
    </location>
</feature>
<reference evidence="8" key="2">
    <citation type="journal article" date="2008" name="Genome Biol.">
        <title>Improved genome assembly and evidence-based global gene model set for the chordate Ciona intestinalis: new insight into intron and operon populations.</title>
        <authorList>
            <person name="Satou Y."/>
            <person name="Mineta K."/>
            <person name="Ogasawara M."/>
            <person name="Sasakura Y."/>
            <person name="Shoguchi E."/>
            <person name="Ueno K."/>
            <person name="Yamada L."/>
            <person name="Matsumoto J."/>
            <person name="Wasserscheid J."/>
            <person name="Dewar K."/>
            <person name="Wiley G.B."/>
            <person name="Macmil S.L."/>
            <person name="Roe B.A."/>
            <person name="Zeller R.W."/>
            <person name="Hastings K.E."/>
            <person name="Lemaire P."/>
            <person name="Lindquist E."/>
            <person name="Endo T."/>
            <person name="Hotta K."/>
            <person name="Inaba K."/>
        </authorList>
    </citation>
    <scope>NUCLEOTIDE SEQUENCE [LARGE SCALE GENOMIC DNA]</scope>
    <source>
        <strain evidence="8">wild type</strain>
    </source>
</reference>
<dbReference type="FunCoup" id="F6W170">
    <property type="interactions" value="637"/>
</dbReference>
<dbReference type="SMART" id="SM00360">
    <property type="entry name" value="RRM"/>
    <property type="match status" value="4"/>
</dbReference>